<protein>
    <submittedName>
        <fullName evidence="1">Uncharacterized protein</fullName>
    </submittedName>
</protein>
<proteinExistence type="predicted"/>
<name>A0A815EIM7_9BILA</name>
<dbReference type="AlphaFoldDB" id="A0A815EIM7"/>
<reference evidence="1" key="1">
    <citation type="submission" date="2021-02" db="EMBL/GenBank/DDBJ databases">
        <authorList>
            <person name="Nowell W R."/>
        </authorList>
    </citation>
    <scope>NUCLEOTIDE SEQUENCE</scope>
</reference>
<evidence type="ECO:0000313" key="2">
    <source>
        <dbReference type="Proteomes" id="UP000663845"/>
    </source>
</evidence>
<sequence>MCNRNTSLTDPTADFVLSDLLTATEDLIDFTINVFDTIRLQSHFNDRNRRVNLASQLKDAFDAQKTEFGTIEIPIKPCTVTTTLKYDLSLYLDRILQSCKRTKANLMLLRVSRTRSTNTTLLLVASTNVRVEQLDKKVQLLTRLVKENGGEFQTKKKKKKKFLSNTKLDEKTQIKQKTINKQPFTVISKEDLNDYVEITLSFRMIITKYREFIQHIRDASKSTGQASIANSIILIPITANAINELNNILNRLIRIAFAIEAEANSLRQLPNIPIANDSKELYRQNTKDDTKTGSYNPILLKEKSLASHIITKYREFIQHIRDASKSTGQASIANSIILIPITANAIDELNNILNRLIRIAFAIEAEANSLRQLPNIPIANDSKELYRQNTKDDTKTGSYNPILLKEKILASHVTSSQTLEDLTIQKENSSGTNLKRNTYSLLKQNDNRSNIRNQSAITSTSNINSFKLTPNMIANIFEDFFNNTNDLLD</sequence>
<accession>A0A815EIM7</accession>
<dbReference type="EMBL" id="CAJNOG010000603">
    <property type="protein sequence ID" value="CAF1311990.1"/>
    <property type="molecule type" value="Genomic_DNA"/>
</dbReference>
<evidence type="ECO:0000313" key="1">
    <source>
        <dbReference type="EMBL" id="CAF1311990.1"/>
    </source>
</evidence>
<comment type="caution">
    <text evidence="1">The sequence shown here is derived from an EMBL/GenBank/DDBJ whole genome shotgun (WGS) entry which is preliminary data.</text>
</comment>
<dbReference type="Proteomes" id="UP000663845">
    <property type="component" value="Unassembled WGS sequence"/>
</dbReference>
<gene>
    <name evidence="1" type="ORF">JYZ213_LOCUS32908</name>
</gene>
<organism evidence="1 2">
    <name type="scientific">Adineta steineri</name>
    <dbReference type="NCBI Taxonomy" id="433720"/>
    <lineage>
        <taxon>Eukaryota</taxon>
        <taxon>Metazoa</taxon>
        <taxon>Spiralia</taxon>
        <taxon>Gnathifera</taxon>
        <taxon>Rotifera</taxon>
        <taxon>Eurotatoria</taxon>
        <taxon>Bdelloidea</taxon>
        <taxon>Adinetida</taxon>
        <taxon>Adinetidae</taxon>
        <taxon>Adineta</taxon>
    </lineage>
</organism>